<accession>A0A518CFB8</accession>
<gene>
    <name evidence="1" type="ORF">Pan97_49430</name>
</gene>
<keyword evidence="2" id="KW-1185">Reference proteome</keyword>
<protein>
    <submittedName>
        <fullName evidence="1">Uncharacterized protein</fullName>
    </submittedName>
</protein>
<dbReference type="EMBL" id="CP036289">
    <property type="protein sequence ID" value="QDU77864.1"/>
    <property type="molecule type" value="Genomic_DNA"/>
</dbReference>
<dbReference type="KEGG" id="bvo:Pan97_49430"/>
<dbReference type="AlphaFoldDB" id="A0A518CFB8"/>
<evidence type="ECO:0000313" key="1">
    <source>
        <dbReference type="EMBL" id="QDU77864.1"/>
    </source>
</evidence>
<dbReference type="RefSeq" id="WP_144977102.1">
    <property type="nucleotide sequence ID" value="NZ_CP036289.1"/>
</dbReference>
<organism evidence="1 2">
    <name type="scientific">Bremerella volcania</name>
    <dbReference type="NCBI Taxonomy" id="2527984"/>
    <lineage>
        <taxon>Bacteria</taxon>
        <taxon>Pseudomonadati</taxon>
        <taxon>Planctomycetota</taxon>
        <taxon>Planctomycetia</taxon>
        <taxon>Pirellulales</taxon>
        <taxon>Pirellulaceae</taxon>
        <taxon>Bremerella</taxon>
    </lineage>
</organism>
<dbReference type="OrthoDB" id="284670at2"/>
<name>A0A518CFB8_9BACT</name>
<reference evidence="2" key="1">
    <citation type="submission" date="2019-02" db="EMBL/GenBank/DDBJ databases">
        <title>Deep-cultivation of Planctomycetes and their phenomic and genomic characterization uncovers novel biology.</title>
        <authorList>
            <person name="Wiegand S."/>
            <person name="Jogler M."/>
            <person name="Boedeker C."/>
            <person name="Pinto D."/>
            <person name="Vollmers J."/>
            <person name="Rivas-Marin E."/>
            <person name="Kohn T."/>
            <person name="Peeters S.H."/>
            <person name="Heuer A."/>
            <person name="Rast P."/>
            <person name="Oberbeckmann S."/>
            <person name="Bunk B."/>
            <person name="Jeske O."/>
            <person name="Meyerdierks A."/>
            <person name="Storesund J.E."/>
            <person name="Kallscheuer N."/>
            <person name="Luecker S."/>
            <person name="Lage O.M."/>
            <person name="Pohl T."/>
            <person name="Merkel B.J."/>
            <person name="Hornburger P."/>
            <person name="Mueller R.-W."/>
            <person name="Bruemmer F."/>
            <person name="Labrenz M."/>
            <person name="Spormann A.M."/>
            <person name="Op den Camp H."/>
            <person name="Overmann J."/>
            <person name="Amann R."/>
            <person name="Jetten M.S.M."/>
            <person name="Mascher T."/>
            <person name="Medema M.H."/>
            <person name="Devos D.P."/>
            <person name="Kaster A.-K."/>
            <person name="Ovreas L."/>
            <person name="Rohde M."/>
            <person name="Galperin M.Y."/>
            <person name="Jogler C."/>
        </authorList>
    </citation>
    <scope>NUCLEOTIDE SEQUENCE [LARGE SCALE GENOMIC DNA]</scope>
    <source>
        <strain evidence="2">Pan97</strain>
    </source>
</reference>
<proteinExistence type="predicted"/>
<evidence type="ECO:0000313" key="2">
    <source>
        <dbReference type="Proteomes" id="UP000318626"/>
    </source>
</evidence>
<sequence length="140" mass="15414">MPRNVNKLGISVIECVVALSVLAAMLSVVLSIQVVQSARIGLAKQKLVAEQTLSNLAQRVVAADQDEVTEETIVGWARRLEQQQGLPQGTIQVELNAISKPTTGKQIVLKWKPKSSHLPQYSLVTWRFEQTPEEAAEEQS</sequence>
<dbReference type="Proteomes" id="UP000318626">
    <property type="component" value="Chromosome"/>
</dbReference>